<gene>
    <name evidence="3" type="ORF">PQJ73_19470</name>
</gene>
<dbReference type="RefSeq" id="WP_272778709.1">
    <property type="nucleotide sequence ID" value="NZ_JAQQLI010000033.1"/>
</dbReference>
<dbReference type="Pfam" id="PF04241">
    <property type="entry name" value="DUF423"/>
    <property type="match status" value="1"/>
</dbReference>
<keyword evidence="1" id="KW-1133">Transmembrane helix</keyword>
<evidence type="ECO:0000313" key="4">
    <source>
        <dbReference type="Proteomes" id="UP001165652"/>
    </source>
</evidence>
<dbReference type="Proteomes" id="UP001165652">
    <property type="component" value="Unassembled WGS sequence"/>
</dbReference>
<reference evidence="3" key="2">
    <citation type="submission" date="2023-02" db="EMBL/GenBank/DDBJ databases">
        <authorList>
            <person name="Rayyan A."/>
            <person name="Meyer T."/>
            <person name="Kyndt J.A."/>
        </authorList>
    </citation>
    <scope>NUCLEOTIDE SEQUENCE</scope>
    <source>
        <strain evidence="3">DSM 9987</strain>
    </source>
</reference>
<evidence type="ECO:0000256" key="2">
    <source>
        <dbReference type="SAM" id="SignalP"/>
    </source>
</evidence>
<comment type="caution">
    <text evidence="3">The sequence shown here is derived from an EMBL/GenBank/DDBJ whole genome shotgun (WGS) entry which is preliminary data.</text>
</comment>
<accession>A0ABT5JE48</accession>
<feature type="signal peptide" evidence="2">
    <location>
        <begin position="1"/>
        <end position="21"/>
    </location>
</feature>
<feature type="chain" id="PRO_5045210183" evidence="2">
    <location>
        <begin position="22"/>
        <end position="123"/>
    </location>
</feature>
<evidence type="ECO:0000256" key="1">
    <source>
        <dbReference type="SAM" id="Phobius"/>
    </source>
</evidence>
<dbReference type="EMBL" id="JAQQLI010000033">
    <property type="protein sequence ID" value="MDC7787874.1"/>
    <property type="molecule type" value="Genomic_DNA"/>
</dbReference>
<keyword evidence="1" id="KW-0812">Transmembrane</keyword>
<name>A0ABT5JE48_RHOTP</name>
<dbReference type="InterPro" id="IPR006696">
    <property type="entry name" value="DUF423"/>
</dbReference>
<keyword evidence="2" id="KW-0732">Signal</keyword>
<keyword evidence="1" id="KW-0472">Membrane</keyword>
<feature type="transmembrane region" description="Helical" evidence="1">
    <location>
        <begin position="37"/>
        <end position="58"/>
    </location>
</feature>
<feature type="transmembrane region" description="Helical" evidence="1">
    <location>
        <begin position="100"/>
        <end position="120"/>
    </location>
</feature>
<protein>
    <submittedName>
        <fullName evidence="3">DUF423 domain-containing protein</fullName>
    </submittedName>
</protein>
<proteinExistence type="predicted"/>
<evidence type="ECO:0000313" key="3">
    <source>
        <dbReference type="EMBL" id="MDC7787874.1"/>
    </source>
</evidence>
<organism evidence="3 4">
    <name type="scientific">Rhodoplanes tepidamans</name>
    <name type="common">Rhodoplanes cryptolactis</name>
    <dbReference type="NCBI Taxonomy" id="200616"/>
    <lineage>
        <taxon>Bacteria</taxon>
        <taxon>Pseudomonadati</taxon>
        <taxon>Pseudomonadota</taxon>
        <taxon>Alphaproteobacteria</taxon>
        <taxon>Hyphomicrobiales</taxon>
        <taxon>Nitrobacteraceae</taxon>
        <taxon>Rhodoplanes</taxon>
    </lineage>
</organism>
<sequence length="123" mass="12030">MTLPFFVLVAGLMGAAGVALAAAAAHAAPGVGLDSAALILMVHAAALVAAAAAVAAGLTFRPLALAALIGFVFGALLFSGDIALRAFVGNRLFPMAAPTGGSILILSWLAFSISAAVRMVRGG</sequence>
<feature type="transmembrane region" description="Helical" evidence="1">
    <location>
        <begin position="65"/>
        <end position="88"/>
    </location>
</feature>
<keyword evidence="4" id="KW-1185">Reference proteome</keyword>
<reference evidence="3" key="1">
    <citation type="journal article" date="2023" name="Microbiol Resour">
        <title>Genome Sequences of Rhodoplanes serenus and Two Thermotolerant Strains, Rhodoplanes tepidamans and 'Rhodoplanes cryptolactis,' Further Refine the Genus.</title>
        <authorList>
            <person name="Rayyan A.A."/>
            <person name="Kyndt J.A."/>
        </authorList>
    </citation>
    <scope>NUCLEOTIDE SEQUENCE</scope>
    <source>
        <strain evidence="3">DSM 9987</strain>
    </source>
</reference>